<evidence type="ECO:0000313" key="2">
    <source>
        <dbReference type="EMBL" id="CAD9118868.1"/>
    </source>
</evidence>
<protein>
    <recommendedName>
        <fullName evidence="1">J domain-containing protein</fullName>
    </recommendedName>
</protein>
<dbReference type="PROSITE" id="PS00636">
    <property type="entry name" value="DNAJ_1"/>
    <property type="match status" value="1"/>
</dbReference>
<dbReference type="PANTHER" id="PTHR43948:SF10">
    <property type="entry name" value="MRJ, ISOFORM E"/>
    <property type="match status" value="1"/>
</dbReference>
<name>A0A7S1M0R0_ALECA</name>
<sequence length="340" mass="36981">MPSPPDITSSDFYRILGVDRQATDQEIAKAYKKLALKYHPDKNPDNKAEAEENFKRVTEAYEVLHDSEKRKTYDQFGREGLNGAQGGPGGAGGVSFQQADEIFKAFFGGGNDPFQMFFGKDMDGGQRPGMFMQGGMPGGMMFNFGDGGGMPGMGMPGMMGGRTGGARRQAQAPMPQYAIPRGTTVTVRDLANAQEHNGKPGKITGWDEQRGRYEVEIDGGSSLSLRPSNLTQQCMVELVGIESQRELNGKLAEISGYTEQAGRYTVTLQAPLPNGRRAVGLQPGNVVLQSGTRVVVQGLSSAEFNGQMAQIVETDRDSLRYTVRCQNGRQIKIKFENVLC</sequence>
<dbReference type="SMART" id="SM00271">
    <property type="entry name" value="DnaJ"/>
    <property type="match status" value="1"/>
</dbReference>
<proteinExistence type="predicted"/>
<dbReference type="InterPro" id="IPR036869">
    <property type="entry name" value="J_dom_sf"/>
</dbReference>
<dbReference type="Gene3D" id="1.10.287.110">
    <property type="entry name" value="DnaJ domain"/>
    <property type="match status" value="1"/>
</dbReference>
<dbReference type="InterPro" id="IPR001623">
    <property type="entry name" value="DnaJ_domain"/>
</dbReference>
<feature type="domain" description="J" evidence="1">
    <location>
        <begin position="11"/>
        <end position="77"/>
    </location>
</feature>
<organism evidence="2">
    <name type="scientific">Alexandrium catenella</name>
    <name type="common">Red tide dinoflagellate</name>
    <name type="synonym">Gonyaulax catenella</name>
    <dbReference type="NCBI Taxonomy" id="2925"/>
    <lineage>
        <taxon>Eukaryota</taxon>
        <taxon>Sar</taxon>
        <taxon>Alveolata</taxon>
        <taxon>Dinophyceae</taxon>
        <taxon>Gonyaulacales</taxon>
        <taxon>Pyrocystaceae</taxon>
        <taxon>Alexandrium</taxon>
    </lineage>
</organism>
<dbReference type="GO" id="GO:0005737">
    <property type="term" value="C:cytoplasm"/>
    <property type="evidence" value="ECO:0007669"/>
    <property type="project" value="TreeGrafter"/>
</dbReference>
<gene>
    <name evidence="2" type="ORF">ACAT0790_LOCUS16212</name>
</gene>
<dbReference type="Pfam" id="PF00226">
    <property type="entry name" value="DnaJ"/>
    <property type="match status" value="1"/>
</dbReference>
<dbReference type="GO" id="GO:0051087">
    <property type="term" value="F:protein-folding chaperone binding"/>
    <property type="evidence" value="ECO:0007669"/>
    <property type="project" value="TreeGrafter"/>
</dbReference>
<dbReference type="PROSITE" id="PS50076">
    <property type="entry name" value="DNAJ_2"/>
    <property type="match status" value="1"/>
</dbReference>
<dbReference type="GO" id="GO:0051082">
    <property type="term" value="F:unfolded protein binding"/>
    <property type="evidence" value="ECO:0007669"/>
    <property type="project" value="TreeGrafter"/>
</dbReference>
<dbReference type="AlphaFoldDB" id="A0A7S1M0R0"/>
<accession>A0A7S1M0R0</accession>
<dbReference type="SUPFAM" id="SSF46565">
    <property type="entry name" value="Chaperone J-domain"/>
    <property type="match status" value="1"/>
</dbReference>
<dbReference type="PRINTS" id="PR00625">
    <property type="entry name" value="JDOMAIN"/>
</dbReference>
<dbReference type="CDD" id="cd06257">
    <property type="entry name" value="DnaJ"/>
    <property type="match status" value="1"/>
</dbReference>
<dbReference type="InterPro" id="IPR018253">
    <property type="entry name" value="DnaJ_domain_CS"/>
</dbReference>
<evidence type="ECO:0000259" key="1">
    <source>
        <dbReference type="PROSITE" id="PS50076"/>
    </source>
</evidence>
<dbReference type="GO" id="GO:0044183">
    <property type="term" value="F:protein folding chaperone"/>
    <property type="evidence" value="ECO:0007669"/>
    <property type="project" value="TreeGrafter"/>
</dbReference>
<dbReference type="EMBL" id="HBGE01026948">
    <property type="protein sequence ID" value="CAD9118868.1"/>
    <property type="molecule type" value="Transcribed_RNA"/>
</dbReference>
<reference evidence="2" key="1">
    <citation type="submission" date="2021-01" db="EMBL/GenBank/DDBJ databases">
        <authorList>
            <person name="Corre E."/>
            <person name="Pelletier E."/>
            <person name="Niang G."/>
            <person name="Scheremetjew M."/>
            <person name="Finn R."/>
            <person name="Kale V."/>
            <person name="Holt S."/>
            <person name="Cochrane G."/>
            <person name="Meng A."/>
            <person name="Brown T."/>
            <person name="Cohen L."/>
        </authorList>
    </citation>
    <scope>NUCLEOTIDE SEQUENCE</scope>
    <source>
        <strain evidence="2">OF101</strain>
    </source>
</reference>
<dbReference type="PANTHER" id="PTHR43948">
    <property type="entry name" value="DNAJ HOMOLOG SUBFAMILY B"/>
    <property type="match status" value="1"/>
</dbReference>